<evidence type="ECO:0000313" key="2">
    <source>
        <dbReference type="EMBL" id="MPC23392.1"/>
    </source>
</evidence>
<comment type="caution">
    <text evidence="2">The sequence shown here is derived from an EMBL/GenBank/DDBJ whole genome shotgun (WGS) entry which is preliminary data.</text>
</comment>
<accession>A0A5B7DP39</accession>
<evidence type="ECO:0000313" key="3">
    <source>
        <dbReference type="Proteomes" id="UP000324222"/>
    </source>
</evidence>
<keyword evidence="1" id="KW-0812">Transmembrane</keyword>
<keyword evidence="1" id="KW-0472">Membrane</keyword>
<gene>
    <name evidence="2" type="ORF">E2C01_016436</name>
</gene>
<reference evidence="2 3" key="1">
    <citation type="submission" date="2019-05" db="EMBL/GenBank/DDBJ databases">
        <title>Another draft genome of Portunus trituberculatus and its Hox gene families provides insights of decapod evolution.</title>
        <authorList>
            <person name="Jeong J.-H."/>
            <person name="Song I."/>
            <person name="Kim S."/>
            <person name="Choi T."/>
            <person name="Kim D."/>
            <person name="Ryu S."/>
            <person name="Kim W."/>
        </authorList>
    </citation>
    <scope>NUCLEOTIDE SEQUENCE [LARGE SCALE GENOMIC DNA]</scope>
    <source>
        <tissue evidence="2">Muscle</tissue>
    </source>
</reference>
<name>A0A5B7DP39_PORTR</name>
<evidence type="ECO:0000256" key="1">
    <source>
        <dbReference type="SAM" id="Phobius"/>
    </source>
</evidence>
<feature type="transmembrane region" description="Helical" evidence="1">
    <location>
        <begin position="28"/>
        <end position="49"/>
    </location>
</feature>
<dbReference type="AlphaFoldDB" id="A0A5B7DP39"/>
<sequence>MVSARSCVICLRRGYGVAGFTIADIKRIRVRVVVLASLVFTVVLVMLLGQHTKHHKIDRRRDTDGLLLAPLPHLDSSIRTRLTSPSILPPLTNT</sequence>
<proteinExistence type="predicted"/>
<dbReference type="EMBL" id="VSRR010001201">
    <property type="protein sequence ID" value="MPC23392.1"/>
    <property type="molecule type" value="Genomic_DNA"/>
</dbReference>
<protein>
    <submittedName>
        <fullName evidence="2">Uncharacterized protein</fullName>
    </submittedName>
</protein>
<keyword evidence="3" id="KW-1185">Reference proteome</keyword>
<organism evidence="2 3">
    <name type="scientific">Portunus trituberculatus</name>
    <name type="common">Swimming crab</name>
    <name type="synonym">Neptunus trituberculatus</name>
    <dbReference type="NCBI Taxonomy" id="210409"/>
    <lineage>
        <taxon>Eukaryota</taxon>
        <taxon>Metazoa</taxon>
        <taxon>Ecdysozoa</taxon>
        <taxon>Arthropoda</taxon>
        <taxon>Crustacea</taxon>
        <taxon>Multicrustacea</taxon>
        <taxon>Malacostraca</taxon>
        <taxon>Eumalacostraca</taxon>
        <taxon>Eucarida</taxon>
        <taxon>Decapoda</taxon>
        <taxon>Pleocyemata</taxon>
        <taxon>Brachyura</taxon>
        <taxon>Eubrachyura</taxon>
        <taxon>Portunoidea</taxon>
        <taxon>Portunidae</taxon>
        <taxon>Portuninae</taxon>
        <taxon>Portunus</taxon>
    </lineage>
</organism>
<dbReference type="Proteomes" id="UP000324222">
    <property type="component" value="Unassembled WGS sequence"/>
</dbReference>
<keyword evidence="1" id="KW-1133">Transmembrane helix</keyword>